<feature type="compositionally biased region" description="Acidic residues" evidence="1">
    <location>
        <begin position="632"/>
        <end position="645"/>
    </location>
</feature>
<feature type="compositionally biased region" description="Acidic residues" evidence="1">
    <location>
        <begin position="226"/>
        <end position="239"/>
    </location>
</feature>
<evidence type="ECO:0000313" key="3">
    <source>
        <dbReference type="Proteomes" id="UP001165121"/>
    </source>
</evidence>
<dbReference type="PANTHER" id="PTHR46599">
    <property type="entry name" value="PIGGYBAC TRANSPOSABLE ELEMENT-DERIVED PROTEIN 4"/>
    <property type="match status" value="1"/>
</dbReference>
<feature type="compositionally biased region" description="Basic and acidic residues" evidence="1">
    <location>
        <begin position="100"/>
        <end position="115"/>
    </location>
</feature>
<feature type="compositionally biased region" description="Acidic residues" evidence="1">
    <location>
        <begin position="8"/>
        <end position="36"/>
    </location>
</feature>
<keyword evidence="3" id="KW-1185">Reference proteome</keyword>
<feature type="compositionally biased region" description="Basic and acidic residues" evidence="1">
    <location>
        <begin position="37"/>
        <end position="50"/>
    </location>
</feature>
<feature type="compositionally biased region" description="Basic and acidic residues" evidence="1">
    <location>
        <begin position="74"/>
        <end position="85"/>
    </location>
</feature>
<feature type="region of interest" description="Disordered" evidence="1">
    <location>
        <begin position="1"/>
        <end position="268"/>
    </location>
</feature>
<feature type="region of interest" description="Disordered" evidence="1">
    <location>
        <begin position="618"/>
        <end position="672"/>
    </location>
</feature>
<accession>A0A9W7CP53</accession>
<dbReference type="EMBL" id="BSXT01001000">
    <property type="protein sequence ID" value="GMF37330.1"/>
    <property type="molecule type" value="Genomic_DNA"/>
</dbReference>
<feature type="compositionally biased region" description="Basic and acidic residues" evidence="1">
    <location>
        <begin position="156"/>
        <end position="182"/>
    </location>
</feature>
<feature type="compositionally biased region" description="Polar residues" evidence="1">
    <location>
        <begin position="124"/>
        <end position="133"/>
    </location>
</feature>
<gene>
    <name evidence="2" type="ORF">Pfra01_001043600</name>
</gene>
<sequence length="672" mass="74458">MSLHKEDVSEEDDDDEEENGDYEDEEEPIEEEEFGFEEERTPNASREKGKTKAKGKAAQKAPTKNPRKPTAEQLAKEASEVRRAAVEQCCVASAAAKVDGPLEHARTRKKIDESKKKKKKKSPQVESTTSEASPGTVDIAEVPPSTVASATSSIEQHAEHPTSPPRDDTTYEDDSSTRHVDIDEAIPTQSQEYGVLNSDCEDTETKIGFYDDDEKRQRTKATNGDETADGEGSSSDEDSSEHATAAVDDGGTDQTEIKPAVDDSDTGGLSREWRELCKDEMVAFAQNDGSLTVMRANPAKFPPDERHSCLYSGDYGPTAEVLQLAESPLDLSLFFMPKKFWRQVAKESNRYFLHNLTARVDRMYEKQRTPGKKSREKFIVREAKKDDILSPRDDACSGLADGADADPAAPTVPGPLVYSVLPAPQGDVYLLVVTDKFYTSGQLAFQLLQRNVYVLYWYYYGRSGRLSAGNHREKSRSTPAHRAWRSANGRDTKLCFDDGASLVGSEIRPVSGDRGKSIDGNLPYVHDTSWCSMIYSYHANRLLTGRSTGGTGGRRQVVPCPSMVRDYHRWMGGVDIHDQLRLQRCSLQLQTWCKKYYTTIFMGLVDVAIVNAYANRAAGTGGGKKRKRHETEGDDDQEDEAEDDTPSPISSADTSNHESDADDHESCHDDDA</sequence>
<evidence type="ECO:0000313" key="2">
    <source>
        <dbReference type="EMBL" id="GMF37330.1"/>
    </source>
</evidence>
<comment type="caution">
    <text evidence="2">The sequence shown here is derived from an EMBL/GenBank/DDBJ whole genome shotgun (WGS) entry which is preliminary data.</text>
</comment>
<dbReference type="Proteomes" id="UP001165121">
    <property type="component" value="Unassembled WGS sequence"/>
</dbReference>
<dbReference type="PANTHER" id="PTHR46599:SF3">
    <property type="entry name" value="PIGGYBAC TRANSPOSABLE ELEMENT-DERIVED PROTEIN 4"/>
    <property type="match status" value="1"/>
</dbReference>
<protein>
    <submittedName>
        <fullName evidence="2">Unnamed protein product</fullName>
    </submittedName>
</protein>
<name>A0A9W7CP53_9STRA</name>
<reference evidence="2" key="1">
    <citation type="submission" date="2023-04" db="EMBL/GenBank/DDBJ databases">
        <title>Phytophthora fragariaefolia NBRC 109709.</title>
        <authorList>
            <person name="Ichikawa N."/>
            <person name="Sato H."/>
            <person name="Tonouchi N."/>
        </authorList>
    </citation>
    <scope>NUCLEOTIDE SEQUENCE</scope>
    <source>
        <strain evidence="2">NBRC 109709</strain>
    </source>
</reference>
<organism evidence="2 3">
    <name type="scientific">Phytophthora fragariaefolia</name>
    <dbReference type="NCBI Taxonomy" id="1490495"/>
    <lineage>
        <taxon>Eukaryota</taxon>
        <taxon>Sar</taxon>
        <taxon>Stramenopiles</taxon>
        <taxon>Oomycota</taxon>
        <taxon>Peronosporomycetes</taxon>
        <taxon>Peronosporales</taxon>
        <taxon>Peronosporaceae</taxon>
        <taxon>Phytophthora</taxon>
    </lineage>
</organism>
<proteinExistence type="predicted"/>
<feature type="compositionally biased region" description="Basic and acidic residues" evidence="1">
    <location>
        <begin position="655"/>
        <end position="672"/>
    </location>
</feature>
<evidence type="ECO:0000256" key="1">
    <source>
        <dbReference type="SAM" id="MobiDB-lite"/>
    </source>
</evidence>
<feature type="compositionally biased region" description="Polar residues" evidence="1">
    <location>
        <begin position="146"/>
        <end position="155"/>
    </location>
</feature>
<dbReference type="AlphaFoldDB" id="A0A9W7CP53"/>